<dbReference type="SMART" id="SM00233">
    <property type="entry name" value="PH"/>
    <property type="match status" value="1"/>
</dbReference>
<feature type="domain" description="CNH" evidence="6">
    <location>
        <begin position="1454"/>
        <end position="1763"/>
    </location>
</feature>
<evidence type="ECO:0000313" key="7">
    <source>
        <dbReference type="EMBL" id="KAK3394273.1"/>
    </source>
</evidence>
<keyword evidence="8" id="KW-1185">Reference proteome</keyword>
<dbReference type="PROSITE" id="PS50219">
    <property type="entry name" value="CNH"/>
    <property type="match status" value="1"/>
</dbReference>
<evidence type="ECO:0000313" key="8">
    <source>
        <dbReference type="Proteomes" id="UP001285441"/>
    </source>
</evidence>
<dbReference type="Pfam" id="PF00780">
    <property type="entry name" value="CNH"/>
    <property type="match status" value="1"/>
</dbReference>
<feature type="domain" description="DH" evidence="5">
    <location>
        <begin position="991"/>
        <end position="1183"/>
    </location>
</feature>
<dbReference type="InterPro" id="IPR001180">
    <property type="entry name" value="CNH_dom"/>
</dbReference>
<dbReference type="InterPro" id="IPR001849">
    <property type="entry name" value="PH_domain"/>
</dbReference>
<dbReference type="PANTHER" id="PTHR46572">
    <property type="entry name" value="RHO1 GDP-GTP EXCHANGE PROTEIN 1-RELATED"/>
    <property type="match status" value="1"/>
</dbReference>
<feature type="compositionally biased region" description="Polar residues" evidence="3">
    <location>
        <begin position="251"/>
        <end position="266"/>
    </location>
</feature>
<dbReference type="InterPro" id="IPR035899">
    <property type="entry name" value="DBL_dom_sf"/>
</dbReference>
<feature type="compositionally biased region" description="Pro residues" evidence="3">
    <location>
        <begin position="384"/>
        <end position="394"/>
    </location>
</feature>
<feature type="compositionally biased region" description="Polar residues" evidence="3">
    <location>
        <begin position="274"/>
        <end position="293"/>
    </location>
</feature>
<dbReference type="Proteomes" id="UP001285441">
    <property type="component" value="Unassembled WGS sequence"/>
</dbReference>
<feature type="compositionally biased region" description="Pro residues" evidence="3">
    <location>
        <begin position="553"/>
        <end position="566"/>
    </location>
</feature>
<gene>
    <name evidence="7" type="ORF">B0H63DRAFT_41749</name>
</gene>
<dbReference type="GO" id="GO:0005085">
    <property type="term" value="F:guanyl-nucleotide exchange factor activity"/>
    <property type="evidence" value="ECO:0007669"/>
    <property type="project" value="UniProtKB-KW"/>
</dbReference>
<feature type="compositionally biased region" description="Polar residues" evidence="3">
    <location>
        <begin position="658"/>
        <end position="667"/>
    </location>
</feature>
<feature type="region of interest" description="Disordered" evidence="3">
    <location>
        <begin position="734"/>
        <end position="762"/>
    </location>
</feature>
<dbReference type="Gene3D" id="1.20.900.10">
    <property type="entry name" value="Dbl homology (DH) domain"/>
    <property type="match status" value="1"/>
</dbReference>
<feature type="compositionally biased region" description="Low complexity" evidence="3">
    <location>
        <begin position="301"/>
        <end position="346"/>
    </location>
</feature>
<dbReference type="InterPro" id="IPR011993">
    <property type="entry name" value="PH-like_dom_sf"/>
</dbReference>
<keyword evidence="2" id="KW-0344">Guanine-nucleotide releasing factor</keyword>
<comment type="caution">
    <text evidence="7">The sequence shown here is derived from an EMBL/GenBank/DDBJ whole genome shotgun (WGS) entry which is preliminary data.</text>
</comment>
<feature type="compositionally biased region" description="Polar residues" evidence="3">
    <location>
        <begin position="37"/>
        <end position="49"/>
    </location>
</feature>
<dbReference type="PROSITE" id="PS50003">
    <property type="entry name" value="PH_DOMAIN"/>
    <property type="match status" value="1"/>
</dbReference>
<accession>A0AAE0P6G6</accession>
<reference evidence="7" key="2">
    <citation type="submission" date="2023-06" db="EMBL/GenBank/DDBJ databases">
        <authorList>
            <consortium name="Lawrence Berkeley National Laboratory"/>
            <person name="Haridas S."/>
            <person name="Hensen N."/>
            <person name="Bonometti L."/>
            <person name="Westerberg I."/>
            <person name="Brannstrom I.O."/>
            <person name="Guillou S."/>
            <person name="Cros-Aarteil S."/>
            <person name="Calhoun S."/>
            <person name="Kuo A."/>
            <person name="Mondo S."/>
            <person name="Pangilinan J."/>
            <person name="Riley R."/>
            <person name="LaButti K."/>
            <person name="Andreopoulos B."/>
            <person name="Lipzen A."/>
            <person name="Chen C."/>
            <person name="Yanf M."/>
            <person name="Daum C."/>
            <person name="Ng V."/>
            <person name="Clum A."/>
            <person name="Steindorff A."/>
            <person name="Ohm R."/>
            <person name="Martin F."/>
            <person name="Silar P."/>
            <person name="Natvig D."/>
            <person name="Lalanne C."/>
            <person name="Gautier V."/>
            <person name="Ament-velasquez S.L."/>
            <person name="Kruys A."/>
            <person name="Hutchinson M.I."/>
            <person name="Powell A.J."/>
            <person name="Barry K."/>
            <person name="Miller A.N."/>
            <person name="Grigoriev I.V."/>
            <person name="Debuchy R."/>
            <person name="Gladieux P."/>
            <person name="Thoren M.H."/>
            <person name="Johannesson H."/>
        </authorList>
    </citation>
    <scope>NUCLEOTIDE SEQUENCE</scope>
    <source>
        <strain evidence="7">CBS 232.78</strain>
    </source>
</reference>
<feature type="region of interest" description="Disordered" evidence="3">
    <location>
        <begin position="545"/>
        <end position="578"/>
    </location>
</feature>
<dbReference type="SMART" id="SM00036">
    <property type="entry name" value="CNH"/>
    <property type="match status" value="1"/>
</dbReference>
<feature type="compositionally biased region" description="Basic and acidic residues" evidence="3">
    <location>
        <begin position="1"/>
        <end position="10"/>
    </location>
</feature>
<feature type="compositionally biased region" description="Polar residues" evidence="3">
    <location>
        <begin position="1325"/>
        <end position="1335"/>
    </location>
</feature>
<dbReference type="Gene3D" id="2.30.29.30">
    <property type="entry name" value="Pleckstrin-homology domain (PH domain)/Phosphotyrosine-binding domain (PTB)"/>
    <property type="match status" value="1"/>
</dbReference>
<feature type="compositionally biased region" description="Polar residues" evidence="3">
    <location>
        <begin position="734"/>
        <end position="753"/>
    </location>
</feature>
<dbReference type="Pfam" id="PF15405">
    <property type="entry name" value="PH_5"/>
    <property type="match status" value="1"/>
</dbReference>
<sequence>MSFRGDDSRRYGHVPPAQYPVANLAQDQTAAYPPRRQSFNNGDDSSFFDQGSARPQPAYVGNSGRGEEELFISSPISDPQPVPNRASYLPQNPIMSGYQQQRQYQSQPPAPAPTPPTHSTYNPQLFPRSQSTASQYHPPPPSRYNPGSPYAPASPTFSSTPTNYTPQAYNPAAYANTSAMLPQRQATVAGYNSYSYSYGSPAAPTASSGYGPTTAPTVSSGYGSSATPTVSTNYGSPAAPTVTDYGPTAGPTVTSGYGPTTPTAYSAPQPPPLVTSSVQSSYESPASHASQYTPPAPPPVSSSQYEPSYSSSYGSNQQQQQYYGSYSSNGAGSAPSPGYPSTSTSQAPYPSYSQMPVGGANYSAADPNSFVNRASRSSSHVSPIPSPPSHPPPATSLQRHPTNAPLPGRPMDDLVEESDWGANGGGEDDYQITQESLMQDIVSDLGGSPQRPRPMNGNISDDHLDNLRRYNSTASTISTTTDSGVNRYASNASTVNRNNVTSTYNWDSEESDPEGAAGLLAMQSDLDDRRFGGIGYPQYLDGTPAHLTATAPAPAPAPAPQLPPPAEEQASTDSDFGGMDLGMYGGGYAGNLHYGNDVASPPATALTYDGSRPLQTPHSQTAEYPPFPDVTVDYAGTGGLQMPQIHRLSFDEGDEQVSIHSRQSGSDSPLKEDYPDMFYHPGLSSRPLPALPPNQQDSGSMLSVDTANRPQYQHSHSLSVDSRTTYHEAPDHQAQYTNQQHVERSISLSSHSHTPPVMAPARSRTDAAEERRRAMKQMQHQQPNQQATLYEGYDTGTPSSLAAYDMITLPTGRRRKFMPSKLTSAEIKRCAEPWALSSITAWIREMAEGEPDLKRKTIEEGVLKLFCSKVPTMNVADAEALSTTVVDSMFAAGILIPEEEWVKFGKGEMSGVLWQLTGSGCYAPKLHEDERLVPRLHDNMPVRCYSHYCGRTLKKANLDRLMSEDVVVLDWATFHHVTLADCEKKPKKEVERQNVLHEIVTGEEDYMGQLDVLRLLYRDQLRTFQPPIIASNRMDKFLDAVFGKVDAVQQINKEHLLSQLKYRQQEQGPWIVGFSDLFREWIRKARPIYIEYCSSFPHASYLIRKEAGRNILFREFLDLVRDHKRSRRLEWTTFVKAPITRLQRYGLLLETVRKNMPGESEEKANLSRALEEIKAVTHECDEKVAEMTKKVELVELQSMLVLRPGFQSVLNLDHLGRELLKQGDLQRQGSKGVRWVDTHALLFDHYFILAKAVATKEGREDKKYDVSKEPIPMPLLFLESLNDDPVSKQKGLTAPLARNAAAAGSGTQLNKVASNGAERPGLEHTGTSSSVGSMNTVTRLTSGGVDESKIIYPFKIKHLGHEIYTLYASSAQDRAAWCSAIIEAKTRHARASFAQNAEPFRLRVLSDTGFSYDSASTLGRAQSGVSIRGTPLDRAIREMEKTYGPGRGPPPVCRAQVNCATAFQCFGKSVIAIGTDYGVYISEASNPRGWTRTVQISKVTQIAVLEEFSVCLLIADRSLISYPLDVVAPLSTFPAPNHDNSRRAPQRLAKDVAFFATARMKERMLLFYKRKEGMHNTFKVLEPVFQKSTEKRSRIFGSRKSIPGNTESFRDYDEFYLPTECYSLNLFQSYIAVASAKGFELLTLDKKVTQSIPHNVNQSVTINITSRVKEQRPLGMFKLGDQEFLLAYEQCAVYVNKHGEINRTHIMEYSGKQKKAKAATMYGQYLLLFNEDYVEVRNADNGRLRQIIAGRDVRCLDYGFRGPTGNGIQPPAEESKGTVKICMSHPEIDKGQIVLEMLLNDGHTEKAA</sequence>
<dbReference type="InterPro" id="IPR057283">
    <property type="entry name" value="RGF3_WH"/>
</dbReference>
<feature type="compositionally biased region" description="Polar residues" evidence="3">
    <location>
        <begin position="613"/>
        <end position="622"/>
    </location>
</feature>
<keyword evidence="1" id="KW-0597">Phosphoprotein</keyword>
<evidence type="ECO:0000256" key="2">
    <source>
        <dbReference type="ARBA" id="ARBA00022658"/>
    </source>
</evidence>
<dbReference type="InterPro" id="IPR000219">
    <property type="entry name" value="DH_dom"/>
</dbReference>
<reference evidence="7" key="1">
    <citation type="journal article" date="2023" name="Mol. Phylogenet. Evol.">
        <title>Genome-scale phylogeny and comparative genomics of the fungal order Sordariales.</title>
        <authorList>
            <person name="Hensen N."/>
            <person name="Bonometti L."/>
            <person name="Westerberg I."/>
            <person name="Brannstrom I.O."/>
            <person name="Guillou S."/>
            <person name="Cros-Aarteil S."/>
            <person name="Calhoun S."/>
            <person name="Haridas S."/>
            <person name="Kuo A."/>
            <person name="Mondo S."/>
            <person name="Pangilinan J."/>
            <person name="Riley R."/>
            <person name="LaButti K."/>
            <person name="Andreopoulos B."/>
            <person name="Lipzen A."/>
            <person name="Chen C."/>
            <person name="Yan M."/>
            <person name="Daum C."/>
            <person name="Ng V."/>
            <person name="Clum A."/>
            <person name="Steindorff A."/>
            <person name="Ohm R.A."/>
            <person name="Martin F."/>
            <person name="Silar P."/>
            <person name="Natvig D.O."/>
            <person name="Lalanne C."/>
            <person name="Gautier V."/>
            <person name="Ament-Velasquez S.L."/>
            <person name="Kruys A."/>
            <person name="Hutchinson M.I."/>
            <person name="Powell A.J."/>
            <person name="Barry K."/>
            <person name="Miller A.N."/>
            <person name="Grigoriev I.V."/>
            <person name="Debuchy R."/>
            <person name="Gladieux P."/>
            <person name="Hiltunen Thoren M."/>
            <person name="Johannesson H."/>
        </authorList>
    </citation>
    <scope>NUCLEOTIDE SEQUENCE</scope>
    <source>
        <strain evidence="7">CBS 232.78</strain>
    </source>
</reference>
<name>A0AAE0P6G6_9PEZI</name>
<dbReference type="SMART" id="SM00325">
    <property type="entry name" value="RhoGEF"/>
    <property type="match status" value="1"/>
</dbReference>
<dbReference type="SUPFAM" id="SSF50729">
    <property type="entry name" value="PH domain-like"/>
    <property type="match status" value="1"/>
</dbReference>
<evidence type="ECO:0000259" key="6">
    <source>
        <dbReference type="PROSITE" id="PS50219"/>
    </source>
</evidence>
<feature type="region of interest" description="Disordered" evidence="3">
    <location>
        <begin position="653"/>
        <end position="703"/>
    </location>
</feature>
<feature type="region of interest" description="Disordered" evidence="3">
    <location>
        <begin position="203"/>
        <end position="429"/>
    </location>
</feature>
<evidence type="ECO:0000256" key="1">
    <source>
        <dbReference type="ARBA" id="ARBA00022553"/>
    </source>
</evidence>
<evidence type="ECO:0000259" key="5">
    <source>
        <dbReference type="PROSITE" id="PS50010"/>
    </source>
</evidence>
<feature type="compositionally biased region" description="Low complexity" evidence="3">
    <location>
        <begin position="98"/>
        <end position="107"/>
    </location>
</feature>
<dbReference type="Pfam" id="PF23582">
    <property type="entry name" value="WHD_RGF3"/>
    <property type="match status" value="1"/>
</dbReference>
<feature type="domain" description="PH" evidence="4">
    <location>
        <begin position="1218"/>
        <end position="1386"/>
    </location>
</feature>
<proteinExistence type="predicted"/>
<dbReference type="CDD" id="cd00160">
    <property type="entry name" value="RhoGEF"/>
    <property type="match status" value="1"/>
</dbReference>
<protein>
    <submittedName>
        <fullName evidence="7">CNH domain-containing protein</fullName>
    </submittedName>
</protein>
<dbReference type="InterPro" id="IPR052233">
    <property type="entry name" value="Rho-type_GEFs"/>
</dbReference>
<feature type="compositionally biased region" description="Polar residues" evidence="3">
    <location>
        <begin position="214"/>
        <end position="235"/>
    </location>
</feature>
<feature type="compositionally biased region" description="Polar residues" evidence="3">
    <location>
        <begin position="693"/>
        <end position="703"/>
    </location>
</feature>
<feature type="compositionally biased region" description="Low complexity" evidence="3">
    <location>
        <begin position="203"/>
        <end position="212"/>
    </location>
</feature>
<dbReference type="EMBL" id="JAULSW010000001">
    <property type="protein sequence ID" value="KAK3394273.1"/>
    <property type="molecule type" value="Genomic_DNA"/>
</dbReference>
<dbReference type="InterPro" id="IPR041675">
    <property type="entry name" value="PH_5"/>
</dbReference>
<feature type="region of interest" description="Disordered" evidence="3">
    <location>
        <begin position="605"/>
        <end position="628"/>
    </location>
</feature>
<feature type="region of interest" description="Disordered" evidence="3">
    <location>
        <begin position="1"/>
        <end position="164"/>
    </location>
</feature>
<evidence type="ECO:0000256" key="3">
    <source>
        <dbReference type="SAM" id="MobiDB-lite"/>
    </source>
</evidence>
<dbReference type="PANTHER" id="PTHR46572:SF1">
    <property type="entry name" value="RHO1 GUANINE NUCLEOTIDE EXCHANGE FACTOR TUS1"/>
    <property type="match status" value="1"/>
</dbReference>
<evidence type="ECO:0000259" key="4">
    <source>
        <dbReference type="PROSITE" id="PS50003"/>
    </source>
</evidence>
<feature type="compositionally biased region" description="Polar residues" evidence="3">
    <location>
        <begin position="118"/>
        <end position="135"/>
    </location>
</feature>
<dbReference type="CDD" id="cd00821">
    <property type="entry name" value="PH"/>
    <property type="match status" value="1"/>
</dbReference>
<dbReference type="SUPFAM" id="SSF48065">
    <property type="entry name" value="DBL homology domain (DH-domain)"/>
    <property type="match status" value="1"/>
</dbReference>
<feature type="compositionally biased region" description="Polar residues" evidence="3">
    <location>
        <begin position="155"/>
        <end position="164"/>
    </location>
</feature>
<dbReference type="PROSITE" id="PS50010">
    <property type="entry name" value="DH_2"/>
    <property type="match status" value="1"/>
</dbReference>
<organism evidence="7 8">
    <name type="scientific">Podospora didyma</name>
    <dbReference type="NCBI Taxonomy" id="330526"/>
    <lineage>
        <taxon>Eukaryota</taxon>
        <taxon>Fungi</taxon>
        <taxon>Dikarya</taxon>
        <taxon>Ascomycota</taxon>
        <taxon>Pezizomycotina</taxon>
        <taxon>Sordariomycetes</taxon>
        <taxon>Sordariomycetidae</taxon>
        <taxon>Sordariales</taxon>
        <taxon>Podosporaceae</taxon>
        <taxon>Podospora</taxon>
    </lineage>
</organism>
<feature type="region of interest" description="Disordered" evidence="3">
    <location>
        <begin position="1305"/>
        <end position="1335"/>
    </location>
</feature>
<dbReference type="Pfam" id="PF00621">
    <property type="entry name" value="RhoGEF"/>
    <property type="match status" value="1"/>
</dbReference>